<dbReference type="Proteomes" id="UP000014184">
    <property type="component" value="Unassembled WGS sequence"/>
</dbReference>
<name>A0A9P2TAY7_THEFU</name>
<organism evidence="3 4">
    <name type="scientific">Thermobifida fusca TM51</name>
    <dbReference type="NCBI Taxonomy" id="1169414"/>
    <lineage>
        <taxon>Bacteria</taxon>
        <taxon>Bacillati</taxon>
        <taxon>Actinomycetota</taxon>
        <taxon>Actinomycetes</taxon>
        <taxon>Streptosporangiales</taxon>
        <taxon>Nocardiopsidaceae</taxon>
        <taxon>Thermobifida</taxon>
    </lineage>
</organism>
<feature type="domain" description="Low molecular weight protein antigen 6 PH" evidence="2">
    <location>
        <begin position="72"/>
        <end position="141"/>
    </location>
</feature>
<keyword evidence="1" id="KW-0472">Membrane</keyword>
<evidence type="ECO:0000313" key="4">
    <source>
        <dbReference type="Proteomes" id="UP000014184"/>
    </source>
</evidence>
<proteinExistence type="predicted"/>
<dbReference type="InterPro" id="IPR019692">
    <property type="entry name" value="CFP-6_PH"/>
</dbReference>
<sequence>MVNGMNRQAPRALPVTFRPRNLRIVAYGLAALIMATMVFLAVIMPPNWGIQDRISLILVGALIGGGLRFLARPRLELTEHRVTVVNVIRTHVLVWPEIIDARMPVGEPWPSIDLADGSTLAVMGIQSNDGELARAYLEEFRHHLRERGEAAEPSRG</sequence>
<dbReference type="EMBL" id="AOSG01000026">
    <property type="protein sequence ID" value="EOR71812.1"/>
    <property type="molecule type" value="Genomic_DNA"/>
</dbReference>
<evidence type="ECO:0000259" key="2">
    <source>
        <dbReference type="Pfam" id="PF10756"/>
    </source>
</evidence>
<keyword evidence="1" id="KW-0812">Transmembrane</keyword>
<accession>A0A9P2TAY7</accession>
<dbReference type="RefSeq" id="WP_011291529.1">
    <property type="nucleotide sequence ID" value="NZ_AOSG01000026.1"/>
</dbReference>
<evidence type="ECO:0000256" key="1">
    <source>
        <dbReference type="SAM" id="Phobius"/>
    </source>
</evidence>
<comment type="caution">
    <text evidence="3">The sequence shown here is derived from an EMBL/GenBank/DDBJ whole genome shotgun (WGS) entry which is preliminary data.</text>
</comment>
<dbReference type="Pfam" id="PF10756">
    <property type="entry name" value="bPH_6"/>
    <property type="match status" value="1"/>
</dbReference>
<reference evidence="3 4" key="1">
    <citation type="journal article" date="2013" name="Genome Announc.">
        <title>Draft Genome Sequence of the Lignocellulose Decomposer Thermobifida fusca Strain TM51.</title>
        <authorList>
            <person name="Toth A."/>
            <person name="Barna T."/>
            <person name="Nagy I."/>
            <person name="Horvath B."/>
            <person name="Nagy I."/>
            <person name="Tancsics A."/>
            <person name="Kriszt B."/>
            <person name="Baka E."/>
            <person name="Fekete C."/>
            <person name="Kukolya J."/>
        </authorList>
    </citation>
    <scope>NUCLEOTIDE SEQUENCE [LARGE SCALE GENOMIC DNA]</scope>
    <source>
        <strain evidence="3 4">TM51</strain>
    </source>
</reference>
<feature type="transmembrane region" description="Helical" evidence="1">
    <location>
        <begin position="21"/>
        <end position="42"/>
    </location>
</feature>
<protein>
    <recommendedName>
        <fullName evidence="2">Low molecular weight protein antigen 6 PH domain-containing protein</fullName>
    </recommendedName>
</protein>
<evidence type="ECO:0000313" key="3">
    <source>
        <dbReference type="EMBL" id="EOR71812.1"/>
    </source>
</evidence>
<gene>
    <name evidence="3" type="ORF">TM51_05827</name>
</gene>
<keyword evidence="4" id="KW-1185">Reference proteome</keyword>
<keyword evidence="1" id="KW-1133">Transmembrane helix</keyword>
<feature type="transmembrane region" description="Helical" evidence="1">
    <location>
        <begin position="54"/>
        <end position="71"/>
    </location>
</feature>
<dbReference type="AlphaFoldDB" id="A0A9P2TAY7"/>